<protein>
    <submittedName>
        <fullName evidence="1">Energy transducer TonB</fullName>
    </submittedName>
</protein>
<dbReference type="Proteomes" id="UP001155128">
    <property type="component" value="Unassembled WGS sequence"/>
</dbReference>
<dbReference type="EMBL" id="JAMSHT010000001">
    <property type="protein sequence ID" value="MCM8557816.1"/>
    <property type="molecule type" value="Genomic_DNA"/>
</dbReference>
<evidence type="ECO:0000313" key="2">
    <source>
        <dbReference type="Proteomes" id="UP001155128"/>
    </source>
</evidence>
<organism evidence="1 2">
    <name type="scientific">Sphingomicrobium sediminis</name>
    <dbReference type="NCBI Taxonomy" id="2950949"/>
    <lineage>
        <taxon>Bacteria</taxon>
        <taxon>Pseudomonadati</taxon>
        <taxon>Pseudomonadota</taxon>
        <taxon>Alphaproteobacteria</taxon>
        <taxon>Sphingomonadales</taxon>
        <taxon>Sphingomonadaceae</taxon>
        <taxon>Sphingomicrobium</taxon>
    </lineage>
</organism>
<reference evidence="1" key="1">
    <citation type="submission" date="2022-06" db="EMBL/GenBank/DDBJ databases">
        <title>Sphingomicrobium sedimins sp. nov., a marine bacterium isolated from tidal flat.</title>
        <authorList>
            <person name="Kim C.-H."/>
            <person name="Yoo Y."/>
            <person name="Kim J.-J."/>
        </authorList>
    </citation>
    <scope>NUCLEOTIDE SEQUENCE</scope>
    <source>
        <strain evidence="1">GRR-S6-50</strain>
    </source>
</reference>
<dbReference type="RefSeq" id="WP_252114214.1">
    <property type="nucleotide sequence ID" value="NZ_JAMSHT010000001.1"/>
</dbReference>
<dbReference type="AlphaFoldDB" id="A0A9X2J3Z4"/>
<evidence type="ECO:0000313" key="1">
    <source>
        <dbReference type="EMBL" id="MCM8557816.1"/>
    </source>
</evidence>
<keyword evidence="2" id="KW-1185">Reference proteome</keyword>
<accession>A0A9X2J3Z4</accession>
<comment type="caution">
    <text evidence="1">The sequence shown here is derived from an EMBL/GenBank/DDBJ whole genome shotgun (WGS) entry which is preliminary data.</text>
</comment>
<name>A0A9X2J3Z4_9SPHN</name>
<sequence>MISIVSLVAASLAAQPAADDGRKPVVLVSLGHVERGSDARYPRIPENWIRRAVADKTIYDLFDEDGPLVTMQLTRKLHNTGGFDLLLDIAADGTLSCALDPESQAKRAGEMSAQDIADIACGELMQSSPWMPALTEGGERVASTARMSIGFAYRRPWSEREENGYVSYFISPAPPAPPPPTLATIEWLPRSSGTKLQIEGLDLAQGVAPETVAEDEKGWAGLAAYLDEAGTLSCRVVRPSGSRRFDEAACDEVREATGIQPETRWAWHRYAMLIALPGEDGPQFLTQSQDGYRIGRPSEQGLALAAAEVEAAGGDWERIAVRGGIRENGQVSSCFVMQSSGTDAGDLAACRVLSSHPDMMVARRDLFGFPMAGYYRYFADGVDDQ</sequence>
<gene>
    <name evidence="1" type="ORF">NDO55_08290</name>
</gene>
<proteinExistence type="predicted"/>